<dbReference type="Pfam" id="PF03140">
    <property type="entry name" value="DUF247"/>
    <property type="match status" value="1"/>
</dbReference>
<evidence type="ECO:0000313" key="2">
    <source>
        <dbReference type="Proteomes" id="UP000236630"/>
    </source>
</evidence>
<organism evidence="1 2">
    <name type="scientific">Citrus unshiu</name>
    <name type="common">Satsuma mandarin</name>
    <name type="synonym">Citrus nobilis var. unshiu</name>
    <dbReference type="NCBI Taxonomy" id="55188"/>
    <lineage>
        <taxon>Eukaryota</taxon>
        <taxon>Viridiplantae</taxon>
        <taxon>Streptophyta</taxon>
        <taxon>Embryophyta</taxon>
        <taxon>Tracheophyta</taxon>
        <taxon>Spermatophyta</taxon>
        <taxon>Magnoliopsida</taxon>
        <taxon>eudicotyledons</taxon>
        <taxon>Gunneridae</taxon>
        <taxon>Pentapetalae</taxon>
        <taxon>rosids</taxon>
        <taxon>malvids</taxon>
        <taxon>Sapindales</taxon>
        <taxon>Rutaceae</taxon>
        <taxon>Aurantioideae</taxon>
        <taxon>Citrus</taxon>
    </lineage>
</organism>
<accession>A0A2H5QQQ1</accession>
<gene>
    <name evidence="1" type="ORF">CUMW_252850</name>
</gene>
<dbReference type="AlphaFoldDB" id="A0A2H5QQQ1"/>
<protein>
    <submittedName>
        <fullName evidence="1">Uncharacterized protein</fullName>
    </submittedName>
</protein>
<dbReference type="Proteomes" id="UP000236630">
    <property type="component" value="Unassembled WGS sequence"/>
</dbReference>
<keyword evidence="2" id="KW-1185">Reference proteome</keyword>
<dbReference type="EMBL" id="BDQV01000640">
    <property type="protein sequence ID" value="GAY66946.1"/>
    <property type="molecule type" value="Genomic_DNA"/>
</dbReference>
<evidence type="ECO:0000313" key="1">
    <source>
        <dbReference type="EMBL" id="GAY66946.1"/>
    </source>
</evidence>
<name>A0A2H5QQQ1_CITUN</name>
<comment type="caution">
    <text evidence="1">The sequence shown here is derived from an EMBL/GenBank/DDBJ whole genome shotgun (WGS) entry which is preliminary data.</text>
</comment>
<proteinExistence type="predicted"/>
<reference evidence="1 2" key="1">
    <citation type="journal article" date="2017" name="Front. Genet.">
        <title>Draft sequencing of the heterozygous diploid genome of Satsuma (Citrus unshiu Marc.) using a hybrid assembly approach.</title>
        <authorList>
            <person name="Shimizu T."/>
            <person name="Tanizawa Y."/>
            <person name="Mochizuki T."/>
            <person name="Nagasaki H."/>
            <person name="Yoshioka T."/>
            <person name="Toyoda A."/>
            <person name="Fujiyama A."/>
            <person name="Kaminuma E."/>
            <person name="Nakamura Y."/>
        </authorList>
    </citation>
    <scope>NUCLEOTIDE SEQUENCE [LARGE SCALE GENOMIC DNA]</scope>
    <source>
        <strain evidence="2">cv. Miyagawa wase</strain>
    </source>
</reference>
<dbReference type="STRING" id="55188.A0A2H5QQQ1"/>
<sequence length="133" mass="15507">MRRKELRNNSTVHIVDQLKDLALQIRSYRKAAHNVILRDLGMLENQIPLFVLRKMLEIQCSSLKSADDMLMSMLKGFCKELSPLKMKDQPMIKISERAHLLNILYDRFVSKAEQKIEITKVDDQGEAMHPEEI</sequence>
<dbReference type="InterPro" id="IPR004158">
    <property type="entry name" value="DUF247_pln"/>
</dbReference>